<evidence type="ECO:0000259" key="6">
    <source>
        <dbReference type="Pfam" id="PF18376"/>
    </source>
</evidence>
<dbReference type="GO" id="GO:0016831">
    <property type="term" value="F:carboxy-lyase activity"/>
    <property type="evidence" value="ECO:0007669"/>
    <property type="project" value="InterPro"/>
</dbReference>
<dbReference type="Pfam" id="PF18376">
    <property type="entry name" value="MDD_C"/>
    <property type="match status" value="1"/>
</dbReference>
<keyword evidence="4" id="KW-0443">Lipid metabolism</keyword>
<gene>
    <name evidence="8" type="ORF">OO016_00980</name>
</gene>
<dbReference type="Pfam" id="PF22700">
    <property type="entry name" value="MVD-like_N"/>
    <property type="match status" value="1"/>
</dbReference>
<proteinExistence type="predicted"/>
<dbReference type="RefSeq" id="WP_266010156.1">
    <property type="nucleotide sequence ID" value="NZ_JAPFQP010000001.1"/>
</dbReference>
<dbReference type="InterPro" id="IPR005935">
    <property type="entry name" value="Mev_decarb"/>
</dbReference>
<protein>
    <submittedName>
        <fullName evidence="8">Diphosphomevalonate decarboxylase</fullName>
    </submittedName>
</protein>
<evidence type="ECO:0000259" key="7">
    <source>
        <dbReference type="Pfam" id="PF22700"/>
    </source>
</evidence>
<feature type="domain" description="Diphosphomevalonate decarboxylase-like N-terminal" evidence="7">
    <location>
        <begin position="25"/>
        <end position="183"/>
    </location>
</feature>
<evidence type="ECO:0000256" key="5">
    <source>
        <dbReference type="ARBA" id="ARBA00023239"/>
    </source>
</evidence>
<keyword evidence="1" id="KW-0444">Lipid biosynthesis</keyword>
<reference evidence="8" key="1">
    <citation type="submission" date="2022-11" db="EMBL/GenBank/DDBJ databases">
        <title>The characterization of three novel Bacteroidetes species and genomic analysis of their roles in tidal elemental geochemical cycles.</title>
        <authorList>
            <person name="Ma K.-J."/>
        </authorList>
    </citation>
    <scope>NUCLEOTIDE SEQUENCE</scope>
    <source>
        <strain evidence="8">M415</strain>
    </source>
</reference>
<keyword evidence="3" id="KW-0067">ATP-binding</keyword>
<dbReference type="Gene3D" id="3.30.70.890">
    <property type="entry name" value="GHMP kinase, C-terminal domain"/>
    <property type="match status" value="1"/>
</dbReference>
<dbReference type="EMBL" id="JAPFQP010000001">
    <property type="protein sequence ID" value="MCX2718160.1"/>
    <property type="molecule type" value="Genomic_DNA"/>
</dbReference>
<dbReference type="GO" id="GO:0005524">
    <property type="term" value="F:ATP binding"/>
    <property type="evidence" value="ECO:0007669"/>
    <property type="project" value="UniProtKB-KW"/>
</dbReference>
<dbReference type="InterPro" id="IPR014721">
    <property type="entry name" value="Ribsml_uS5_D2-typ_fold_subgr"/>
</dbReference>
<dbReference type="InterPro" id="IPR041431">
    <property type="entry name" value="Mvd1_C"/>
</dbReference>
<evidence type="ECO:0000256" key="3">
    <source>
        <dbReference type="ARBA" id="ARBA00022840"/>
    </source>
</evidence>
<evidence type="ECO:0000313" key="9">
    <source>
        <dbReference type="Proteomes" id="UP001207116"/>
    </source>
</evidence>
<dbReference type="SUPFAM" id="SSF55060">
    <property type="entry name" value="GHMP Kinase, C-terminal domain"/>
    <property type="match status" value="1"/>
</dbReference>
<dbReference type="Proteomes" id="UP001207116">
    <property type="component" value="Unassembled WGS sequence"/>
</dbReference>
<sequence length="360" mass="40150">MTEKDFIPSDLFNPTDQGVIHSESPSNIALVKYWGKFPDQIPANPSISFTLDTCATSTTVEYNALPAKTGKASFEFFFEGKPKPDFEPKLQTFFDRTAKYLPFLKNYHLKISSSNSFPHSSGIASSASAMAALASSLVELERRHNPEMDRQFANLKSSFLARLGSGSACRSISGSLVVWGEHADIPGSSDLYGVPFPDTIAKIFQDYQDTILLVHRGQKQVSSTVGHKLMEGHPFAKQRFEQAHSNLRRIKEVMISGDLDAFVDLVEREALTLHAMMMTSSPYFILMKPNTLSIIEKVWEFRRNTGLPLCFTLDAGANVHLLYPGQNKEKVLQFIKNELVAYCENGQYICDQLGEGTKIS</sequence>
<evidence type="ECO:0000256" key="2">
    <source>
        <dbReference type="ARBA" id="ARBA00022741"/>
    </source>
</evidence>
<keyword evidence="9" id="KW-1185">Reference proteome</keyword>
<evidence type="ECO:0000313" key="8">
    <source>
        <dbReference type="EMBL" id="MCX2718160.1"/>
    </source>
</evidence>
<keyword evidence="2" id="KW-0547">Nucleotide-binding</keyword>
<keyword evidence="5" id="KW-0456">Lyase</keyword>
<dbReference type="SUPFAM" id="SSF54211">
    <property type="entry name" value="Ribosomal protein S5 domain 2-like"/>
    <property type="match status" value="1"/>
</dbReference>
<organism evidence="8 9">
    <name type="scientific">Lentiprolixibacter aurantiacus</name>
    <dbReference type="NCBI Taxonomy" id="2993939"/>
    <lineage>
        <taxon>Bacteria</taxon>
        <taxon>Pseudomonadati</taxon>
        <taxon>Bacteroidota</taxon>
        <taxon>Flavobacteriia</taxon>
        <taxon>Flavobacteriales</taxon>
        <taxon>Flavobacteriaceae</taxon>
        <taxon>Lentiprolixibacter</taxon>
    </lineage>
</organism>
<dbReference type="InterPro" id="IPR020568">
    <property type="entry name" value="Ribosomal_Su5_D2-typ_SF"/>
</dbReference>
<accession>A0AAE3MI86</accession>
<comment type="caution">
    <text evidence="8">The sequence shown here is derived from an EMBL/GenBank/DDBJ whole genome shotgun (WGS) entry which is preliminary data.</text>
</comment>
<dbReference type="AlphaFoldDB" id="A0AAE3MI86"/>
<name>A0AAE3MI86_9FLAO</name>
<dbReference type="GO" id="GO:0008299">
    <property type="term" value="P:isoprenoid biosynthetic process"/>
    <property type="evidence" value="ECO:0007669"/>
    <property type="project" value="InterPro"/>
</dbReference>
<evidence type="ECO:0000256" key="4">
    <source>
        <dbReference type="ARBA" id="ARBA00023098"/>
    </source>
</evidence>
<dbReference type="InterPro" id="IPR036554">
    <property type="entry name" value="GHMP_kinase_C_sf"/>
</dbReference>
<dbReference type="InterPro" id="IPR053859">
    <property type="entry name" value="MVD-like_N"/>
</dbReference>
<evidence type="ECO:0000256" key="1">
    <source>
        <dbReference type="ARBA" id="ARBA00022516"/>
    </source>
</evidence>
<dbReference type="PANTHER" id="PTHR10977:SF3">
    <property type="entry name" value="DIPHOSPHOMEVALONATE DECARBOXYLASE"/>
    <property type="match status" value="1"/>
</dbReference>
<dbReference type="PANTHER" id="PTHR10977">
    <property type="entry name" value="DIPHOSPHOMEVALONATE DECARBOXYLASE"/>
    <property type="match status" value="1"/>
</dbReference>
<dbReference type="PIRSF" id="PIRSF015950">
    <property type="entry name" value="Mev_P_decrbx"/>
    <property type="match status" value="1"/>
</dbReference>
<dbReference type="Gene3D" id="3.30.230.10">
    <property type="match status" value="1"/>
</dbReference>
<feature type="domain" description="Mvd1 C-terminal" evidence="6">
    <location>
        <begin position="211"/>
        <end position="340"/>
    </location>
</feature>